<dbReference type="GO" id="GO:0008422">
    <property type="term" value="F:beta-glucosidase activity"/>
    <property type="evidence" value="ECO:0007669"/>
    <property type="project" value="UniProtKB-EC"/>
</dbReference>
<dbReference type="InterPro" id="IPR013783">
    <property type="entry name" value="Ig-like_fold"/>
</dbReference>
<dbReference type="PANTHER" id="PTHR42715:SF5">
    <property type="entry name" value="BETA-GLUCOSIDASE M-RELATED"/>
    <property type="match status" value="1"/>
</dbReference>
<dbReference type="Gene3D" id="2.60.40.10">
    <property type="entry name" value="Immunoglobulins"/>
    <property type="match status" value="1"/>
</dbReference>
<protein>
    <recommendedName>
        <fullName evidence="14">beta-glucosidase</fullName>
        <ecNumber evidence="14">3.2.1.21</ecNumber>
    </recommendedName>
</protein>
<evidence type="ECO:0000256" key="4">
    <source>
        <dbReference type="ARBA" id="ARBA00005336"/>
    </source>
</evidence>
<reference evidence="17" key="1">
    <citation type="submission" date="2020-06" db="EMBL/GenBank/DDBJ databases">
        <title>Draft genome sequences of strains closely related to Aspergillus parafelis and Aspergillus hiratsukae.</title>
        <authorList>
            <person name="Dos Santos R.A.C."/>
            <person name="Rivero-Menendez O."/>
            <person name="Steenwyk J.L."/>
            <person name="Mead M.E."/>
            <person name="Goldman G.H."/>
            <person name="Alastruey-Izquierdo A."/>
            <person name="Rokas A."/>
        </authorList>
    </citation>
    <scope>NUCLEOTIDE SEQUENCE</scope>
    <source>
        <strain evidence="17">CNM-CM5623</strain>
    </source>
</reference>
<evidence type="ECO:0000256" key="2">
    <source>
        <dbReference type="ARBA" id="ARBA00004613"/>
    </source>
</evidence>
<evidence type="ECO:0000256" key="9">
    <source>
        <dbReference type="ARBA" id="ARBA00023180"/>
    </source>
</evidence>
<dbReference type="Pfam" id="PF01915">
    <property type="entry name" value="Glyco_hydro_3_C"/>
    <property type="match status" value="1"/>
</dbReference>
<gene>
    <name evidence="17" type="ORF">CNMCM5623_004030</name>
</gene>
<proteinExistence type="inferred from homology"/>
<evidence type="ECO:0000313" key="18">
    <source>
        <dbReference type="Proteomes" id="UP000654922"/>
    </source>
</evidence>
<evidence type="ECO:0000313" key="17">
    <source>
        <dbReference type="EMBL" id="KAF7171732.1"/>
    </source>
</evidence>
<dbReference type="UniPathway" id="UPA00696"/>
<comment type="pathway">
    <text evidence="3 14">Glycan metabolism; cellulose degradation.</text>
</comment>
<evidence type="ECO:0000259" key="16">
    <source>
        <dbReference type="SMART" id="SM01217"/>
    </source>
</evidence>
<keyword evidence="8" id="KW-0136">Cellulose degradation</keyword>
<dbReference type="InterPro" id="IPR002772">
    <property type="entry name" value="Glyco_hydro_3_C"/>
</dbReference>
<dbReference type="SUPFAM" id="SSF51445">
    <property type="entry name" value="(Trans)glycosidases"/>
    <property type="match status" value="1"/>
</dbReference>
<keyword evidence="6" id="KW-0732">Signal</keyword>
<sequence length="999" mass="108584">MRRGKEPMDRAVQEQKKRQEMTTGRSSHQTPEFSRSVGSLWVLQPAMIPKQPYSRPAKNVEARFAGDVETPHSQLCHVAREIAIEVGDERTEANQATCFAASWPNQSLDSNVEEYTPNASQNVVARQHRGTPYGDAWLSLGLCPVEKKTEMSADKGDSSGSESQLYQGCESPRFLTLKIRHIDSSIPLSSELKMKITVPLLAAALQLAGIATAQDDAAIAANLERFWSYGRSEPVYPSPETQGLGDWKEAYTKAKALVAQLTNEQKNNLTYGYTSTTNGCSGNSGGAPGVGFPGLCLQDAGNGVRGTDLVNGYASGVHVGAAWNRDLAYQRAHYMGAEFRRKGVNVALGPVVGPLGRTARGGRNWEGFSNDPYLAGSLTGETIRGLQESVIACVKHFIGNEQETNRNPPMLLEGVHNQSVSANLDDKTLHELYLWPFQDAVKAGAGSVMCSYNRINNSYGCQNSKTLNGVLKGELGFQGFVVTDWDAQHSGVAAADAGLDMAMPDSTFWENGTLALAVRNGSLAQARLDDMATRILASWYKYAEIEQPGHGMPVDLRKPHELTDARDPKSRSTIFQSAVEGHVLVKNTNNALPLNKPKFLSLFGYDGIAATQNTMDNVTFGRWVFGLSNTLNYPNGSAINTTVQMDMFLSSYDPTAEGPGVALNGTLFTGGGSGATTPSYIDAPFDAFQRQAREDGTFLAWDFASQKPIVNPASEACIVFVNELASEGWDRPYLADPYSDELIISVASQCSNTMVVIHNAGVRLVDRWIENDNITAVIYAHLPGQDTGGALVEVMYGKQSPSGRLPYTVAKSASDYGSLLHPVQPEGDRDLWYPQDNFTEGVYIDYRAFEAHNITPRFEFGFGLSYTNFSYSALEVELVPGANTDYLPPGSTIAEGGLPSLWDVVATVNCTVANTGAVEAAEVAQLYVGIPGGPAKQLRGFDKQSIKPHKEQHFTFDLTRRDLSTWDVEKQTWGLQSGSYPIFVGKSVLDIQLTGTLQI</sequence>
<dbReference type="PROSITE" id="PS00775">
    <property type="entry name" value="GLYCOSYL_HYDROL_F3"/>
    <property type="match status" value="1"/>
</dbReference>
<evidence type="ECO:0000256" key="15">
    <source>
        <dbReference type="SAM" id="MobiDB-lite"/>
    </source>
</evidence>
<feature type="domain" description="Fibronectin type III-like" evidence="16">
    <location>
        <begin position="922"/>
        <end position="988"/>
    </location>
</feature>
<dbReference type="InterPro" id="IPR026891">
    <property type="entry name" value="Fn3-like"/>
</dbReference>
<dbReference type="Gene3D" id="3.20.20.300">
    <property type="entry name" value="Glycoside hydrolase, family 3, N-terminal domain"/>
    <property type="match status" value="1"/>
</dbReference>
<dbReference type="Pfam" id="PF00933">
    <property type="entry name" value="Glyco_hydro_3"/>
    <property type="match status" value="1"/>
</dbReference>
<name>A0A8H6UYR9_9EURO</name>
<comment type="caution">
    <text evidence="17">The sequence shown here is derived from an EMBL/GenBank/DDBJ whole genome shotgun (WGS) entry which is preliminary data.</text>
</comment>
<keyword evidence="11 14" id="KW-0326">Glycosidase</keyword>
<dbReference type="SMART" id="SM01217">
    <property type="entry name" value="Fn3_like"/>
    <property type="match status" value="1"/>
</dbReference>
<evidence type="ECO:0000256" key="11">
    <source>
        <dbReference type="ARBA" id="ARBA00023295"/>
    </source>
</evidence>
<evidence type="ECO:0000256" key="5">
    <source>
        <dbReference type="ARBA" id="ARBA00022525"/>
    </source>
</evidence>
<evidence type="ECO:0000256" key="13">
    <source>
        <dbReference type="ARBA" id="ARBA00024983"/>
    </source>
</evidence>
<evidence type="ECO:0000256" key="8">
    <source>
        <dbReference type="ARBA" id="ARBA00023001"/>
    </source>
</evidence>
<dbReference type="SUPFAM" id="SSF52279">
    <property type="entry name" value="Beta-D-glucan exohydrolase, C-terminal domain"/>
    <property type="match status" value="1"/>
</dbReference>
<feature type="compositionally biased region" description="Basic and acidic residues" evidence="15">
    <location>
        <begin position="1"/>
        <end position="20"/>
    </location>
</feature>
<keyword evidence="7 14" id="KW-0378">Hydrolase</keyword>
<dbReference type="EC" id="3.2.1.21" evidence="14"/>
<dbReference type="Pfam" id="PF14310">
    <property type="entry name" value="Fn3-like"/>
    <property type="match status" value="1"/>
</dbReference>
<organism evidence="17 18">
    <name type="scientific">Aspergillus felis</name>
    <dbReference type="NCBI Taxonomy" id="1287682"/>
    <lineage>
        <taxon>Eukaryota</taxon>
        <taxon>Fungi</taxon>
        <taxon>Dikarya</taxon>
        <taxon>Ascomycota</taxon>
        <taxon>Pezizomycotina</taxon>
        <taxon>Eurotiomycetes</taxon>
        <taxon>Eurotiomycetidae</taxon>
        <taxon>Eurotiales</taxon>
        <taxon>Aspergillaceae</taxon>
        <taxon>Aspergillus</taxon>
        <taxon>Aspergillus subgen. Fumigati</taxon>
    </lineage>
</organism>
<evidence type="ECO:0000256" key="6">
    <source>
        <dbReference type="ARBA" id="ARBA00022729"/>
    </source>
</evidence>
<feature type="region of interest" description="Disordered" evidence="15">
    <location>
        <begin position="1"/>
        <end position="34"/>
    </location>
</feature>
<dbReference type="EMBL" id="JACBAE010001169">
    <property type="protein sequence ID" value="KAF7171732.1"/>
    <property type="molecule type" value="Genomic_DNA"/>
</dbReference>
<dbReference type="Gene3D" id="3.40.50.1700">
    <property type="entry name" value="Glycoside hydrolase family 3 C-terminal domain"/>
    <property type="match status" value="1"/>
</dbReference>
<dbReference type="AlphaFoldDB" id="A0A8H6UYR9"/>
<evidence type="ECO:0000256" key="3">
    <source>
        <dbReference type="ARBA" id="ARBA00004987"/>
    </source>
</evidence>
<dbReference type="OrthoDB" id="416222at2759"/>
<dbReference type="GO" id="GO:0030245">
    <property type="term" value="P:cellulose catabolic process"/>
    <property type="evidence" value="ECO:0007669"/>
    <property type="project" value="UniProtKB-UniPathway"/>
</dbReference>
<dbReference type="InterPro" id="IPR050288">
    <property type="entry name" value="Cellulose_deg_GH3"/>
</dbReference>
<evidence type="ECO:0000256" key="7">
    <source>
        <dbReference type="ARBA" id="ARBA00022801"/>
    </source>
</evidence>
<dbReference type="InterPro" id="IPR036881">
    <property type="entry name" value="Glyco_hydro_3_C_sf"/>
</dbReference>
<dbReference type="PRINTS" id="PR00133">
    <property type="entry name" value="GLHYDRLASE3"/>
</dbReference>
<evidence type="ECO:0000256" key="14">
    <source>
        <dbReference type="RuleBase" id="RU361161"/>
    </source>
</evidence>
<comment type="subcellular location">
    <subcellularLocation>
        <location evidence="2">Secreted</location>
    </subcellularLocation>
</comment>
<dbReference type="InterPro" id="IPR019800">
    <property type="entry name" value="Glyco_hydro_3_AS"/>
</dbReference>
<comment type="catalytic activity">
    <reaction evidence="1 14">
        <text>Hydrolysis of terminal, non-reducing beta-D-glucosyl residues with release of beta-D-glucose.</text>
        <dbReference type="EC" id="3.2.1.21"/>
    </reaction>
</comment>
<feature type="compositionally biased region" description="Polar residues" evidence="15">
    <location>
        <begin position="21"/>
        <end position="34"/>
    </location>
</feature>
<dbReference type="GO" id="GO:0005576">
    <property type="term" value="C:extracellular region"/>
    <property type="evidence" value="ECO:0007669"/>
    <property type="project" value="UniProtKB-SubCell"/>
</dbReference>
<dbReference type="Proteomes" id="UP000654922">
    <property type="component" value="Unassembled WGS sequence"/>
</dbReference>
<evidence type="ECO:0000256" key="10">
    <source>
        <dbReference type="ARBA" id="ARBA00023277"/>
    </source>
</evidence>
<dbReference type="InterPro" id="IPR017853">
    <property type="entry name" value="GH"/>
</dbReference>
<keyword evidence="10 14" id="KW-0119">Carbohydrate metabolism</keyword>
<dbReference type="FunFam" id="2.60.40.10:FF:000757">
    <property type="entry name" value="Beta-glucosidase G"/>
    <property type="match status" value="1"/>
</dbReference>
<dbReference type="FunFam" id="3.40.50.1700:FF:000008">
    <property type="entry name" value="Beta-glucosidase"/>
    <property type="match status" value="1"/>
</dbReference>
<comment type="similarity">
    <text evidence="4 14">Belongs to the glycosyl hydrolase 3 family.</text>
</comment>
<keyword evidence="12 14" id="KW-0624">Polysaccharide degradation</keyword>
<dbReference type="FunFam" id="3.20.20.300:FF:000002">
    <property type="entry name" value="Probable beta-glucosidase"/>
    <property type="match status" value="1"/>
</dbReference>
<evidence type="ECO:0000256" key="1">
    <source>
        <dbReference type="ARBA" id="ARBA00000448"/>
    </source>
</evidence>
<keyword evidence="9" id="KW-0325">Glycoprotein</keyword>
<comment type="function">
    <text evidence="13">Beta-glucosidases are one of a number of cellulolytic enzymes involved in the degradation of cellulosic biomass. Catalyzes the last step releasing glucose from the inhibitory cellobiose.</text>
</comment>
<keyword evidence="5" id="KW-0964">Secreted</keyword>
<dbReference type="InterPro" id="IPR036962">
    <property type="entry name" value="Glyco_hydro_3_N_sf"/>
</dbReference>
<dbReference type="InterPro" id="IPR001764">
    <property type="entry name" value="Glyco_hydro_3_N"/>
</dbReference>
<accession>A0A8H6UYR9</accession>
<dbReference type="PANTHER" id="PTHR42715">
    <property type="entry name" value="BETA-GLUCOSIDASE"/>
    <property type="match status" value="1"/>
</dbReference>
<evidence type="ECO:0000256" key="12">
    <source>
        <dbReference type="ARBA" id="ARBA00023326"/>
    </source>
</evidence>